<evidence type="ECO:0000256" key="5">
    <source>
        <dbReference type="ARBA" id="ARBA00037974"/>
    </source>
</evidence>
<evidence type="ECO:0000256" key="1">
    <source>
        <dbReference type="ARBA" id="ARBA00001933"/>
    </source>
</evidence>
<dbReference type="SUPFAM" id="SSF53383">
    <property type="entry name" value="PLP-dependent transferases"/>
    <property type="match status" value="1"/>
</dbReference>
<dbReference type="InterPro" id="IPR015422">
    <property type="entry name" value="PyrdxlP-dep_Trfase_small"/>
</dbReference>
<comment type="caution">
    <text evidence="7">The sequence shown here is derived from an EMBL/GenBank/DDBJ whole genome shotgun (WGS) entry which is preliminary data.</text>
</comment>
<evidence type="ECO:0000259" key="6">
    <source>
        <dbReference type="Pfam" id="PF00155"/>
    </source>
</evidence>
<organism evidence="7 8">
    <name type="scientific">Neobacillus bataviensis LMG 21833</name>
    <dbReference type="NCBI Taxonomy" id="1117379"/>
    <lineage>
        <taxon>Bacteria</taxon>
        <taxon>Bacillati</taxon>
        <taxon>Bacillota</taxon>
        <taxon>Bacilli</taxon>
        <taxon>Bacillales</taxon>
        <taxon>Bacillaceae</taxon>
        <taxon>Neobacillus</taxon>
    </lineage>
</organism>
<proteinExistence type="inferred from homology"/>
<protein>
    <recommendedName>
        <fullName evidence="2">cysteine-S-conjugate beta-lyase</fullName>
        <ecNumber evidence="2">4.4.1.13</ecNumber>
    </recommendedName>
</protein>
<dbReference type="RefSeq" id="WP_007083900.1">
    <property type="nucleotide sequence ID" value="NZ_AJLS01000036.1"/>
</dbReference>
<dbReference type="CDD" id="cd00609">
    <property type="entry name" value="AAT_like"/>
    <property type="match status" value="1"/>
</dbReference>
<comment type="cofactor">
    <cofactor evidence="1">
        <name>pyridoxal 5'-phosphate</name>
        <dbReference type="ChEBI" id="CHEBI:597326"/>
    </cofactor>
</comment>
<accession>K6DR05</accession>
<evidence type="ECO:0000256" key="2">
    <source>
        <dbReference type="ARBA" id="ARBA00012224"/>
    </source>
</evidence>
<dbReference type="Gene3D" id="3.90.1150.10">
    <property type="entry name" value="Aspartate Aminotransferase, domain 1"/>
    <property type="match status" value="1"/>
</dbReference>
<dbReference type="InterPro" id="IPR015424">
    <property type="entry name" value="PyrdxlP-dep_Trfase"/>
</dbReference>
<dbReference type="EMBL" id="AJLS01000036">
    <property type="protein sequence ID" value="EKN70638.1"/>
    <property type="molecule type" value="Genomic_DNA"/>
</dbReference>
<dbReference type="InterPro" id="IPR015421">
    <property type="entry name" value="PyrdxlP-dep_Trfase_major"/>
</dbReference>
<dbReference type="AlphaFoldDB" id="K6DR05"/>
<dbReference type="InterPro" id="IPR051798">
    <property type="entry name" value="Class-II_PLP-Dep_Aminotrans"/>
</dbReference>
<name>K6DR05_9BACI</name>
<dbReference type="EC" id="4.4.1.13" evidence="2"/>
<evidence type="ECO:0000256" key="3">
    <source>
        <dbReference type="ARBA" id="ARBA00022898"/>
    </source>
</evidence>
<dbReference type="Pfam" id="PF00155">
    <property type="entry name" value="Aminotran_1_2"/>
    <property type="match status" value="1"/>
</dbReference>
<dbReference type="InterPro" id="IPR004839">
    <property type="entry name" value="Aminotransferase_I/II_large"/>
</dbReference>
<dbReference type="OrthoDB" id="9802872at2"/>
<evidence type="ECO:0000313" key="7">
    <source>
        <dbReference type="EMBL" id="EKN70638.1"/>
    </source>
</evidence>
<dbReference type="Gene3D" id="3.40.640.10">
    <property type="entry name" value="Type I PLP-dependent aspartate aminotransferase-like (Major domain)"/>
    <property type="match status" value="1"/>
</dbReference>
<sequence>MPYDFDKVTNRFSTASAKWDEVGNLFGEDDLLPMWVADMDFVSPDPVIAAIKQRAGHGIFGYTTIPGSYYEAVIEWMKIRHNWCIKKEWICYSPGIVPALSYIVQSFTHPGDKVVIQSPVYYPFSNVVTDNGREVVHNPLTFEDGRYSMDFDDLRRKLEPDVKLLILCSPHNPSGRIWTKEELTELGNICIEHNIIVVSDEIHCDLILNGKTHTPFAAISDQFAQNTIVCTAPSKTFNLAGLQTSNVIIPNTKLRETFQMTMNKLALRRPNTFGIVATESAYRYGQDWLDQLLDYLQRNLEFLTEYIEENIKGIKVIKPEASYLVWLDCRELGLSNEELQQFMLKQAKVAFNQGFTYGPGGEGFIRMNIGCPRSLVEKGLRRMNNALQKLNCITK</sequence>
<dbReference type="eggNOG" id="COG1168">
    <property type="taxonomic scope" value="Bacteria"/>
</dbReference>
<feature type="domain" description="Aminotransferase class I/classII large" evidence="6">
    <location>
        <begin position="43"/>
        <end position="382"/>
    </location>
</feature>
<dbReference type="PANTHER" id="PTHR43525">
    <property type="entry name" value="PROTEIN MALY"/>
    <property type="match status" value="1"/>
</dbReference>
<comment type="similarity">
    <text evidence="5">Belongs to the class-II pyridoxal-phosphate-dependent aminotransferase family. MalY/PatB cystathionine beta-lyase subfamily.</text>
</comment>
<dbReference type="STRING" id="1117379.BABA_04324"/>
<dbReference type="Proteomes" id="UP000006316">
    <property type="component" value="Unassembled WGS sequence"/>
</dbReference>
<dbReference type="PATRIC" id="fig|1117379.3.peg.894"/>
<keyword evidence="8" id="KW-1185">Reference proteome</keyword>
<dbReference type="PANTHER" id="PTHR43525:SF1">
    <property type="entry name" value="PROTEIN MALY"/>
    <property type="match status" value="1"/>
</dbReference>
<evidence type="ECO:0000313" key="8">
    <source>
        <dbReference type="Proteomes" id="UP000006316"/>
    </source>
</evidence>
<keyword evidence="4 7" id="KW-0456">Lyase</keyword>
<reference evidence="7 8" key="1">
    <citation type="journal article" date="2012" name="Front. Microbiol.">
        <title>Redundancy and modularity in membrane-associated dissimilatory nitrate reduction in Bacillus.</title>
        <authorList>
            <person name="Heylen K."/>
            <person name="Keltjens J."/>
        </authorList>
    </citation>
    <scope>NUCLEOTIDE SEQUENCE [LARGE SCALE GENOMIC DNA]</scope>
    <source>
        <strain evidence="8">LMG 21833T</strain>
    </source>
</reference>
<dbReference type="InterPro" id="IPR027619">
    <property type="entry name" value="C-S_lyase_PatB-like"/>
</dbReference>
<dbReference type="GO" id="GO:0030170">
    <property type="term" value="F:pyridoxal phosphate binding"/>
    <property type="evidence" value="ECO:0007669"/>
    <property type="project" value="InterPro"/>
</dbReference>
<evidence type="ECO:0000256" key="4">
    <source>
        <dbReference type="ARBA" id="ARBA00023239"/>
    </source>
</evidence>
<keyword evidence="3" id="KW-0663">Pyridoxal phosphate</keyword>
<dbReference type="NCBIfam" id="TIGR04350">
    <property type="entry name" value="C_S_lyase_PatB"/>
    <property type="match status" value="1"/>
</dbReference>
<gene>
    <name evidence="7" type="ORF">BABA_04324</name>
</gene>
<dbReference type="GO" id="GO:0047804">
    <property type="term" value="F:cysteine-S-conjugate beta-lyase activity"/>
    <property type="evidence" value="ECO:0007669"/>
    <property type="project" value="UniProtKB-EC"/>
</dbReference>